<sequence precursor="true">MRYKINKNTISGLVLSALGLFFMLYSMSNYRIGTLQQMGPGLFPIIMGSILFVLGMMNFLQGLSETNWGKMEFEFRSFVTIIGSIVCFGIVVPVFGVIPAVVCMLLPAVMAESRLSLLESALIILTMSVVVYIVFEVLLHMPLRLFRYPF</sequence>
<reference evidence="3" key="1">
    <citation type="submission" date="2006-06" db="EMBL/GenBank/DDBJ databases">
        <title>Complete sequence of chromosome of Chelativorans sp. BNC1.</title>
        <authorList>
            <consortium name="US DOE Joint Genome Institute"/>
            <person name="Copeland A."/>
            <person name="Lucas S."/>
            <person name="Lapidus A."/>
            <person name="Barry K."/>
            <person name="Detter J.C."/>
            <person name="Glavina del Rio T."/>
            <person name="Hammon N."/>
            <person name="Israni S."/>
            <person name="Dalin E."/>
            <person name="Tice H."/>
            <person name="Pitluck S."/>
            <person name="Chertkov O."/>
            <person name="Brettin T."/>
            <person name="Bruce D."/>
            <person name="Han C."/>
            <person name="Tapia R."/>
            <person name="Gilna P."/>
            <person name="Schmutz J."/>
            <person name="Larimer F."/>
            <person name="Land M."/>
            <person name="Hauser L."/>
            <person name="Kyrpides N."/>
            <person name="Mikhailova N."/>
            <person name="Richardson P."/>
        </authorList>
    </citation>
    <scope>NUCLEOTIDE SEQUENCE</scope>
    <source>
        <strain evidence="3">BNC1</strain>
    </source>
</reference>
<dbReference type="OrthoDB" id="5186924at2"/>
<dbReference type="HOGENOM" id="CLU_108885_1_0_5"/>
<dbReference type="InterPro" id="IPR009936">
    <property type="entry name" value="DUF1468"/>
</dbReference>
<dbReference type="eggNOG" id="ENOG5032TC0">
    <property type="taxonomic scope" value="Bacteria"/>
</dbReference>
<name>Q11FQ2_CHESB</name>
<feature type="transmembrane region" description="Helical" evidence="1">
    <location>
        <begin position="121"/>
        <end position="139"/>
    </location>
</feature>
<keyword evidence="1" id="KW-0812">Transmembrane</keyword>
<feature type="transmembrane region" description="Helical" evidence="1">
    <location>
        <begin position="81"/>
        <end position="109"/>
    </location>
</feature>
<feature type="transmembrane region" description="Helical" evidence="1">
    <location>
        <begin position="42"/>
        <end position="60"/>
    </location>
</feature>
<protein>
    <recommendedName>
        <fullName evidence="2">DUF1468 domain-containing protein</fullName>
    </recommendedName>
</protein>
<proteinExistence type="predicted"/>
<accession>Q11FQ2</accession>
<feature type="domain" description="DUF1468" evidence="2">
    <location>
        <begin position="10"/>
        <end position="143"/>
    </location>
</feature>
<dbReference type="AlphaFoldDB" id="Q11FQ2"/>
<dbReference type="STRING" id="266779.Meso_2388"/>
<gene>
    <name evidence="3" type="ordered locus">Meso_2388</name>
</gene>
<dbReference type="KEGG" id="mes:Meso_2388"/>
<evidence type="ECO:0000259" key="2">
    <source>
        <dbReference type="Pfam" id="PF07331"/>
    </source>
</evidence>
<feature type="transmembrane region" description="Helical" evidence="1">
    <location>
        <begin position="12"/>
        <end position="30"/>
    </location>
</feature>
<evidence type="ECO:0000313" key="3">
    <source>
        <dbReference type="EMBL" id="ABG63773.1"/>
    </source>
</evidence>
<evidence type="ECO:0000256" key="1">
    <source>
        <dbReference type="SAM" id="Phobius"/>
    </source>
</evidence>
<keyword evidence="1" id="KW-0472">Membrane</keyword>
<keyword evidence="1" id="KW-1133">Transmembrane helix</keyword>
<dbReference type="EMBL" id="CP000390">
    <property type="protein sequence ID" value="ABG63773.1"/>
    <property type="molecule type" value="Genomic_DNA"/>
</dbReference>
<organism evidence="3">
    <name type="scientific">Chelativorans sp. (strain BNC1)</name>
    <dbReference type="NCBI Taxonomy" id="266779"/>
    <lineage>
        <taxon>Bacteria</taxon>
        <taxon>Pseudomonadati</taxon>
        <taxon>Pseudomonadota</taxon>
        <taxon>Alphaproteobacteria</taxon>
        <taxon>Hyphomicrobiales</taxon>
        <taxon>Phyllobacteriaceae</taxon>
        <taxon>Chelativorans</taxon>
    </lineage>
</organism>
<dbReference type="Pfam" id="PF07331">
    <property type="entry name" value="TctB"/>
    <property type="match status" value="1"/>
</dbReference>